<gene>
    <name evidence="3" type="ORF">G9U51_06860</name>
</gene>
<dbReference type="EMBL" id="JAAOIV010000004">
    <property type="protein sequence ID" value="NHN55500.1"/>
    <property type="molecule type" value="Genomic_DNA"/>
</dbReference>
<keyword evidence="4" id="KW-1185">Reference proteome</keyword>
<dbReference type="InterPro" id="IPR020084">
    <property type="entry name" value="NUDIX_hydrolase_CS"/>
</dbReference>
<dbReference type="InterPro" id="IPR013078">
    <property type="entry name" value="His_Pase_superF_clade-1"/>
</dbReference>
<dbReference type="Gene3D" id="3.40.50.1240">
    <property type="entry name" value="Phosphoglycerate mutase-like"/>
    <property type="match status" value="1"/>
</dbReference>
<dbReference type="GO" id="GO:0006754">
    <property type="term" value="P:ATP biosynthetic process"/>
    <property type="evidence" value="ECO:0007669"/>
    <property type="project" value="TreeGrafter"/>
</dbReference>
<dbReference type="CDD" id="cd03673">
    <property type="entry name" value="NUDIX_Ap6A_hydrolase"/>
    <property type="match status" value="1"/>
</dbReference>
<reference evidence="3" key="1">
    <citation type="submission" date="2020-03" db="EMBL/GenBank/DDBJ databases">
        <title>Draft sequencing of Calidifontibacter sp. DB0510.</title>
        <authorList>
            <person name="Kim D.-U."/>
        </authorList>
    </citation>
    <scope>NUCLEOTIDE SEQUENCE</scope>
    <source>
        <strain evidence="3">DB0510</strain>
    </source>
</reference>
<dbReference type="InterPro" id="IPR029033">
    <property type="entry name" value="His_PPase_superfam"/>
</dbReference>
<dbReference type="GO" id="GO:0004081">
    <property type="term" value="F:bis(5'-nucleosyl)-tetraphosphatase (asymmetrical) activity"/>
    <property type="evidence" value="ECO:0007669"/>
    <property type="project" value="TreeGrafter"/>
</dbReference>
<dbReference type="Gene3D" id="3.90.79.10">
    <property type="entry name" value="Nucleoside Triphosphate Pyrophosphohydrolase"/>
    <property type="match status" value="1"/>
</dbReference>
<name>A0A967E9R4_9MICO</name>
<dbReference type="AlphaFoldDB" id="A0A967E9R4"/>
<dbReference type="PROSITE" id="PS51462">
    <property type="entry name" value="NUDIX"/>
    <property type="match status" value="1"/>
</dbReference>
<evidence type="ECO:0000313" key="3">
    <source>
        <dbReference type="EMBL" id="NHN55500.1"/>
    </source>
</evidence>
<dbReference type="Pfam" id="PF00293">
    <property type="entry name" value="NUDIX"/>
    <property type="match status" value="1"/>
</dbReference>
<dbReference type="RefSeq" id="WP_166195151.1">
    <property type="nucleotide sequence ID" value="NZ_JAAOIV010000004.1"/>
</dbReference>
<evidence type="ECO:0000256" key="1">
    <source>
        <dbReference type="ARBA" id="ARBA00022801"/>
    </source>
</evidence>
<dbReference type="PANTHER" id="PTHR21340">
    <property type="entry name" value="DIADENOSINE 5,5-P1,P4-TETRAPHOSPHATE PYROPHOSPHOHYDROLASE MUTT"/>
    <property type="match status" value="1"/>
</dbReference>
<dbReference type="PANTHER" id="PTHR21340:SF0">
    <property type="entry name" value="BIS(5'-NUCLEOSYL)-TETRAPHOSPHATASE [ASYMMETRICAL]"/>
    <property type="match status" value="1"/>
</dbReference>
<proteinExistence type="predicted"/>
<protein>
    <submittedName>
        <fullName evidence="3">NUDIX hydrolase</fullName>
    </submittedName>
</protein>
<dbReference type="SMART" id="SM00855">
    <property type="entry name" value="PGAM"/>
    <property type="match status" value="1"/>
</dbReference>
<dbReference type="InterPro" id="IPR051325">
    <property type="entry name" value="Nudix_hydrolase_domain"/>
</dbReference>
<dbReference type="InterPro" id="IPR015797">
    <property type="entry name" value="NUDIX_hydrolase-like_dom_sf"/>
</dbReference>
<feature type="domain" description="Nudix hydrolase" evidence="2">
    <location>
        <begin position="8"/>
        <end position="134"/>
    </location>
</feature>
<evidence type="ECO:0000259" key="2">
    <source>
        <dbReference type="PROSITE" id="PS51462"/>
    </source>
</evidence>
<dbReference type="SUPFAM" id="SSF55811">
    <property type="entry name" value="Nudix"/>
    <property type="match status" value="1"/>
</dbReference>
<dbReference type="PROSITE" id="PS00893">
    <property type="entry name" value="NUDIX_BOX"/>
    <property type="match status" value="1"/>
</dbReference>
<dbReference type="InterPro" id="IPR000086">
    <property type="entry name" value="NUDIX_hydrolase_dom"/>
</dbReference>
<organism evidence="3 4">
    <name type="scientific">Metallococcus carri</name>
    <dbReference type="NCBI Taxonomy" id="1656884"/>
    <lineage>
        <taxon>Bacteria</taxon>
        <taxon>Bacillati</taxon>
        <taxon>Actinomycetota</taxon>
        <taxon>Actinomycetes</taxon>
        <taxon>Micrococcales</taxon>
        <taxon>Dermacoccaceae</taxon>
        <taxon>Metallococcus</taxon>
    </lineage>
</organism>
<dbReference type="SUPFAM" id="SSF53254">
    <property type="entry name" value="Phosphoglycerate mutase-like"/>
    <property type="match status" value="1"/>
</dbReference>
<dbReference type="CDD" id="cd07067">
    <property type="entry name" value="HP_PGM_like"/>
    <property type="match status" value="1"/>
</dbReference>
<keyword evidence="1 3" id="KW-0378">Hydrolase</keyword>
<evidence type="ECO:0000313" key="4">
    <source>
        <dbReference type="Proteomes" id="UP000744769"/>
    </source>
</evidence>
<comment type="caution">
    <text evidence="3">The sequence shown here is derived from an EMBL/GenBank/DDBJ whole genome shotgun (WGS) entry which is preliminary data.</text>
</comment>
<accession>A0A967E9R4</accession>
<sequence length="318" mass="35570">MTSGREPRTVQAAGALLWRRRRGELQVLLVHRGKYDDWSWPKGKLDPGEDWVTAAVREVQEETGLRPRLGIPLPRSVNSLRSGDLKEVRYWAAEVTGGDGQLEHEIDEVAWLSPARARARLSYHRDVLQLQALEAAHEQAHLRSWPLIVVRHAEAYSRGRWRGPDTERPLTLAGHRRARRLIPLLRAYDVRELVSSPSRRCAQTIEPYAEAAEVGIRWKNGLTEETFERHPDKAIRHTVRALGTGAPIALCTHRPLLPSMLAVLAEHAASPGRCDTLRQLADEGLDKGEALVCQVAGLGSDARVVAVERHRPAPVSRS</sequence>
<dbReference type="GO" id="GO:0006167">
    <property type="term" value="P:AMP biosynthetic process"/>
    <property type="evidence" value="ECO:0007669"/>
    <property type="project" value="TreeGrafter"/>
</dbReference>
<dbReference type="Proteomes" id="UP000744769">
    <property type="component" value="Unassembled WGS sequence"/>
</dbReference>
<dbReference type="Pfam" id="PF00300">
    <property type="entry name" value="His_Phos_1"/>
    <property type="match status" value="1"/>
</dbReference>